<proteinExistence type="predicted"/>
<evidence type="ECO:0008006" key="6">
    <source>
        <dbReference type="Google" id="ProtNLM"/>
    </source>
</evidence>
<dbReference type="AlphaFoldDB" id="F0VJZ9"/>
<dbReference type="RefSeq" id="XP_003883261.1">
    <property type="nucleotide sequence ID" value="XM_003883212.1"/>
</dbReference>
<dbReference type="InParanoid" id="F0VJZ9"/>
<feature type="compositionally biased region" description="Polar residues" evidence="1">
    <location>
        <begin position="210"/>
        <end position="230"/>
    </location>
</feature>
<organism evidence="3 5">
    <name type="scientific">Neospora caninum (strain Liverpool)</name>
    <dbReference type="NCBI Taxonomy" id="572307"/>
    <lineage>
        <taxon>Eukaryota</taxon>
        <taxon>Sar</taxon>
        <taxon>Alveolata</taxon>
        <taxon>Apicomplexa</taxon>
        <taxon>Conoidasida</taxon>
        <taxon>Coccidia</taxon>
        <taxon>Eucoccidiorida</taxon>
        <taxon>Eimeriorina</taxon>
        <taxon>Sarcocystidae</taxon>
        <taxon>Neospora</taxon>
    </lineage>
</organism>
<feature type="region of interest" description="Disordered" evidence="1">
    <location>
        <begin position="210"/>
        <end position="234"/>
    </location>
</feature>
<dbReference type="EMBL" id="FR823390">
    <property type="protein sequence ID" value="CBZ53229.1"/>
    <property type="molecule type" value="Genomic_DNA"/>
</dbReference>
<reference evidence="5" key="3">
    <citation type="journal article" date="2012" name="PLoS Pathog.">
        <title>Comparative genomics of the apicomplexan parasites Toxoplasma gondii and Neospora caninum: Coccidia differing in host range and transmission strategy.</title>
        <authorList>
            <person name="Reid A.J."/>
            <person name="Vermont S.J."/>
            <person name="Cotton J.A."/>
            <person name="Harris D."/>
            <person name="Hill-Cawthorne G.A."/>
            <person name="Konen-Waisman S."/>
            <person name="Latham S.M."/>
            <person name="Mourier T."/>
            <person name="Norton R."/>
            <person name="Quail M.A."/>
            <person name="Sanders M."/>
            <person name="Shanmugam D."/>
            <person name="Sohal A."/>
            <person name="Wasmuth J.D."/>
            <person name="Brunk B."/>
            <person name="Grigg M.E."/>
            <person name="Howard J.C."/>
            <person name="Parkinson J."/>
            <person name="Roos D.S."/>
            <person name="Trees A.J."/>
            <person name="Berriman M."/>
            <person name="Pain A."/>
            <person name="Wastling J.M."/>
        </authorList>
    </citation>
    <scope>NUCLEOTIDE SEQUENCE [LARGE SCALE GENOMIC DNA]</scope>
    <source>
        <strain evidence="5">Liverpool</strain>
    </source>
</reference>
<keyword evidence="5" id="KW-1185">Reference proteome</keyword>
<dbReference type="GeneID" id="13443588"/>
<name>F0VJZ9_NEOCL</name>
<accession>F0VJZ9</accession>
<evidence type="ECO:0000256" key="1">
    <source>
        <dbReference type="SAM" id="MobiDB-lite"/>
    </source>
</evidence>
<gene>
    <name evidence="4" type="ORF">BN1204_030160</name>
    <name evidence="3" type="ORF">NCLIV_030160</name>
</gene>
<keyword evidence="2" id="KW-0732">Signal</keyword>
<dbReference type="Proteomes" id="UP000007494">
    <property type="component" value="Chromosome VIII"/>
</dbReference>
<evidence type="ECO:0000313" key="4">
    <source>
        <dbReference type="EMBL" id="CEL67219.1"/>
    </source>
</evidence>
<reference evidence="4" key="4">
    <citation type="journal article" date="2015" name="PLoS ONE">
        <title>Comprehensive Evaluation of Toxoplasma gondii VEG and Neospora caninum LIV Genomes with Tachyzoite Stage Transcriptome and Proteome Defines Novel Transcript Features.</title>
        <authorList>
            <person name="Ramaprasad A."/>
            <person name="Mourier T."/>
            <person name="Naeem R."/>
            <person name="Malas T.B."/>
            <person name="Moussa E."/>
            <person name="Panigrahi A."/>
            <person name="Vermont S.J."/>
            <person name="Otto T.D."/>
            <person name="Wastling J."/>
            <person name="Pain A."/>
        </authorList>
    </citation>
    <scope>NUCLEOTIDE SEQUENCE</scope>
    <source>
        <strain evidence="4">Liverpool</strain>
    </source>
</reference>
<reference evidence="3" key="2">
    <citation type="submission" date="2011-03" db="EMBL/GenBank/DDBJ databases">
        <title>Comparative genomics and transcriptomics of Neospora caninum and Toxoplasma gondii.</title>
        <authorList>
            <person name="Reid A.J."/>
            <person name="Sohal A."/>
            <person name="Harris D."/>
            <person name="Quail M."/>
            <person name="Sanders M."/>
            <person name="Berriman M."/>
            <person name="Wastling J.M."/>
            <person name="Pain A."/>
        </authorList>
    </citation>
    <scope>NUCLEOTIDE SEQUENCE</scope>
    <source>
        <strain evidence="3">Liverpool</strain>
    </source>
</reference>
<dbReference type="EMBL" id="LN714483">
    <property type="protein sequence ID" value="CEL67219.1"/>
    <property type="molecule type" value="Genomic_DNA"/>
</dbReference>
<feature type="chain" id="PRO_5007655336" description="Toxoplasma gondii family A protein" evidence="2">
    <location>
        <begin position="32"/>
        <end position="271"/>
    </location>
</feature>
<protein>
    <recommendedName>
        <fullName evidence="6">Toxoplasma gondii family A protein</fullName>
    </recommendedName>
</protein>
<evidence type="ECO:0000256" key="2">
    <source>
        <dbReference type="SAM" id="SignalP"/>
    </source>
</evidence>
<dbReference type="eggNOG" id="ENOG502QYQH">
    <property type="taxonomic scope" value="Eukaryota"/>
</dbReference>
<evidence type="ECO:0000313" key="5">
    <source>
        <dbReference type="Proteomes" id="UP000007494"/>
    </source>
</evidence>
<feature type="signal peptide" evidence="2">
    <location>
        <begin position="1"/>
        <end position="31"/>
    </location>
</feature>
<dbReference type="OMA" id="NSASFCI"/>
<sequence length="271" mass="28882">MAFPRVAPLSKVAFFCFVVVDVLLGNLTCDASSPYQGTTRSGSAVNAQFTISIPQVGIAEDERHEVFLGGSKVLQIIDKTKNAVPYPDSFAKEAFTYTADGKTCDVTRKVPYSTLFPGVPAGYTYWSSELARARTVLDSTYTYTSPSADQLENSASFCIIFKVPEGSGTSVRTLTGLASFNKQLQSRKMNALDTEGKGRSGVSSLLRTGSPSIGSQRNLQPIGPNSKTLATESETEESLRTITVIVHSGATAGAGLRGTMLAVLGAAWLFH</sequence>
<dbReference type="VEuPathDB" id="ToxoDB:NCLIV_030160"/>
<evidence type="ECO:0000313" key="3">
    <source>
        <dbReference type="EMBL" id="CBZ53229.1"/>
    </source>
</evidence>
<dbReference type="OrthoDB" id="329645at2759"/>
<reference evidence="3" key="1">
    <citation type="submission" date="2011-02" db="EMBL/GenBank/DDBJ databases">
        <authorList>
            <person name="Aslett M."/>
        </authorList>
    </citation>
    <scope>NUCLEOTIDE SEQUENCE</scope>
    <source>
        <strain evidence="3">Liverpool</strain>
    </source>
</reference>